<evidence type="ECO:0000313" key="1">
    <source>
        <dbReference type="Proteomes" id="UP000887565"/>
    </source>
</evidence>
<keyword evidence="1" id="KW-1185">Reference proteome</keyword>
<evidence type="ECO:0000313" key="2">
    <source>
        <dbReference type="WBParaSite" id="nRc.2.0.1.t29916-RA"/>
    </source>
</evidence>
<accession>A0A915JUH6</accession>
<protein>
    <submittedName>
        <fullName evidence="2">Uncharacterized protein</fullName>
    </submittedName>
</protein>
<reference evidence="2" key="1">
    <citation type="submission" date="2022-11" db="UniProtKB">
        <authorList>
            <consortium name="WormBaseParasite"/>
        </authorList>
    </citation>
    <scope>IDENTIFICATION</scope>
</reference>
<sequence length="155" mass="17273">MKPDHLNTISIVAPPNTTGKHRSFHLDRMIVRRIFQSLNEQFDGVANDGASNTSDSSRKNLAILTAFISESLRKLNPFPDIPELTRKKMNLLRSLEQAINNGISVRPVADPAGEKPRTGISSKIAYQLDYSISLIDEMIRGQTKLNSCLEHSESI</sequence>
<dbReference type="Proteomes" id="UP000887565">
    <property type="component" value="Unplaced"/>
</dbReference>
<name>A0A915JUH6_ROMCU</name>
<dbReference type="WBParaSite" id="nRc.2.0.1.t29916-RA">
    <property type="protein sequence ID" value="nRc.2.0.1.t29916-RA"/>
    <property type="gene ID" value="nRc.2.0.1.g29916"/>
</dbReference>
<proteinExistence type="predicted"/>
<organism evidence="1 2">
    <name type="scientific">Romanomermis culicivorax</name>
    <name type="common">Nematode worm</name>
    <dbReference type="NCBI Taxonomy" id="13658"/>
    <lineage>
        <taxon>Eukaryota</taxon>
        <taxon>Metazoa</taxon>
        <taxon>Ecdysozoa</taxon>
        <taxon>Nematoda</taxon>
        <taxon>Enoplea</taxon>
        <taxon>Dorylaimia</taxon>
        <taxon>Mermithida</taxon>
        <taxon>Mermithoidea</taxon>
        <taxon>Mermithidae</taxon>
        <taxon>Romanomermis</taxon>
    </lineage>
</organism>
<dbReference type="AlphaFoldDB" id="A0A915JUH6"/>